<evidence type="ECO:0000256" key="4">
    <source>
        <dbReference type="ARBA" id="ARBA00023002"/>
    </source>
</evidence>
<dbReference type="OrthoDB" id="69177at2759"/>
<dbReference type="PANTHER" id="PTHR10869:SF241">
    <property type="entry name" value="FE2OG DIOXYGENASE DOMAIN-CONTAINING PROTEIN"/>
    <property type="match status" value="1"/>
</dbReference>
<reference evidence="8" key="1">
    <citation type="journal article" date="2021" name="Nat. Commun.">
        <title>Genetic determinants of endophytism in the Arabidopsis root mycobiome.</title>
        <authorList>
            <person name="Mesny F."/>
            <person name="Miyauchi S."/>
            <person name="Thiergart T."/>
            <person name="Pickel B."/>
            <person name="Atanasova L."/>
            <person name="Karlsson M."/>
            <person name="Huettel B."/>
            <person name="Barry K.W."/>
            <person name="Haridas S."/>
            <person name="Chen C."/>
            <person name="Bauer D."/>
            <person name="Andreopoulos W."/>
            <person name="Pangilinan J."/>
            <person name="LaButti K."/>
            <person name="Riley R."/>
            <person name="Lipzen A."/>
            <person name="Clum A."/>
            <person name="Drula E."/>
            <person name="Henrissat B."/>
            <person name="Kohler A."/>
            <person name="Grigoriev I.V."/>
            <person name="Martin F.M."/>
            <person name="Hacquard S."/>
        </authorList>
    </citation>
    <scope>NUCLEOTIDE SEQUENCE</scope>
    <source>
        <strain evidence="8">MPI-CAGE-CH-0230</strain>
    </source>
</reference>
<dbReference type="Proteomes" id="UP000756346">
    <property type="component" value="Unassembled WGS sequence"/>
</dbReference>
<evidence type="ECO:0000256" key="6">
    <source>
        <dbReference type="SAM" id="MobiDB-lite"/>
    </source>
</evidence>
<dbReference type="Pfam" id="PF13640">
    <property type="entry name" value="2OG-FeII_Oxy_3"/>
    <property type="match status" value="1"/>
</dbReference>
<keyword evidence="2" id="KW-0479">Metal-binding</keyword>
<dbReference type="GO" id="GO:0031418">
    <property type="term" value="F:L-ascorbic acid binding"/>
    <property type="evidence" value="ECO:0007669"/>
    <property type="project" value="InterPro"/>
</dbReference>
<dbReference type="GO" id="GO:0005506">
    <property type="term" value="F:iron ion binding"/>
    <property type="evidence" value="ECO:0007669"/>
    <property type="project" value="InterPro"/>
</dbReference>
<keyword evidence="4" id="KW-0560">Oxidoreductase</keyword>
<feature type="domain" description="Prolyl 4-hydroxylase alpha subunit" evidence="7">
    <location>
        <begin position="51"/>
        <end position="292"/>
    </location>
</feature>
<dbReference type="GO" id="GO:0005783">
    <property type="term" value="C:endoplasmic reticulum"/>
    <property type="evidence" value="ECO:0007669"/>
    <property type="project" value="TreeGrafter"/>
</dbReference>
<dbReference type="InterPro" id="IPR044862">
    <property type="entry name" value="Pro_4_hyd_alph_FE2OG_OXY"/>
</dbReference>
<keyword evidence="5" id="KW-0408">Iron</keyword>
<accession>A0A9P9BLZ9</accession>
<proteinExistence type="predicted"/>
<evidence type="ECO:0000313" key="9">
    <source>
        <dbReference type="Proteomes" id="UP000756346"/>
    </source>
</evidence>
<protein>
    <recommendedName>
        <fullName evidence="7">Prolyl 4-hydroxylase alpha subunit domain-containing protein</fullName>
    </recommendedName>
</protein>
<feature type="region of interest" description="Disordered" evidence="6">
    <location>
        <begin position="219"/>
        <end position="240"/>
    </location>
</feature>
<dbReference type="AlphaFoldDB" id="A0A9P9BLZ9"/>
<evidence type="ECO:0000256" key="2">
    <source>
        <dbReference type="ARBA" id="ARBA00022723"/>
    </source>
</evidence>
<evidence type="ECO:0000259" key="7">
    <source>
        <dbReference type="SMART" id="SM00702"/>
    </source>
</evidence>
<name>A0A9P9BLZ9_9PEZI</name>
<gene>
    <name evidence="8" type="ORF">B0I36DRAFT_249156</name>
</gene>
<evidence type="ECO:0000313" key="8">
    <source>
        <dbReference type="EMBL" id="KAH7025768.1"/>
    </source>
</evidence>
<keyword evidence="3" id="KW-0223">Dioxygenase</keyword>
<dbReference type="InterPro" id="IPR045054">
    <property type="entry name" value="P4HA-like"/>
</dbReference>
<dbReference type="InterPro" id="IPR006620">
    <property type="entry name" value="Pro_4_hyd_alph"/>
</dbReference>
<dbReference type="GO" id="GO:0004656">
    <property type="term" value="F:procollagen-proline 4-dioxygenase activity"/>
    <property type="evidence" value="ECO:0007669"/>
    <property type="project" value="TreeGrafter"/>
</dbReference>
<evidence type="ECO:0000256" key="5">
    <source>
        <dbReference type="ARBA" id="ARBA00023004"/>
    </source>
</evidence>
<evidence type="ECO:0000256" key="3">
    <source>
        <dbReference type="ARBA" id="ARBA00022964"/>
    </source>
</evidence>
<dbReference type="Gene3D" id="2.60.120.620">
    <property type="entry name" value="q2cbj1_9rhob like domain"/>
    <property type="match status" value="1"/>
</dbReference>
<dbReference type="EMBL" id="JAGTJQ010000008">
    <property type="protein sequence ID" value="KAH7025768.1"/>
    <property type="molecule type" value="Genomic_DNA"/>
</dbReference>
<comment type="cofactor">
    <cofactor evidence="1">
        <name>L-ascorbate</name>
        <dbReference type="ChEBI" id="CHEBI:38290"/>
    </cofactor>
</comment>
<evidence type="ECO:0000256" key="1">
    <source>
        <dbReference type="ARBA" id="ARBA00001961"/>
    </source>
</evidence>
<keyword evidence="9" id="KW-1185">Reference proteome</keyword>
<comment type="caution">
    <text evidence="8">The sequence shown here is derived from an EMBL/GenBank/DDBJ whole genome shotgun (WGS) entry which is preliminary data.</text>
</comment>
<dbReference type="GeneID" id="70179998"/>
<sequence length="302" mass="34193">MSHHQPVQVTYASKQVDIPDGFLVKPAPDSKPITFKQMDWAETVLPEYAGAYAVVLDNVLSPSECKMLLALAEKSVPEEDRVPETLLTSWRPAMVNIGGGYEILEPTYRNSDRIVWDHQELMNRLWDNRLSKGSLLGYPPPTHWDHVQRKYIPDDPATVPRWDFVRMNKRMRFLRYGPGQFFRAHCDGAYTERDAETVDLTTHFTLQLYLNDSHGAALEKGRHTNNSDEAETGGGGGGLVGGATSFLSNDETRKIDVHPRAGRVLIFQHKRLYHAGDDVLQGVKYAMRAELMYRRVVPQESG</sequence>
<dbReference type="SMART" id="SM00702">
    <property type="entry name" value="P4Hc"/>
    <property type="match status" value="1"/>
</dbReference>
<organism evidence="8 9">
    <name type="scientific">Microdochium trichocladiopsis</name>
    <dbReference type="NCBI Taxonomy" id="1682393"/>
    <lineage>
        <taxon>Eukaryota</taxon>
        <taxon>Fungi</taxon>
        <taxon>Dikarya</taxon>
        <taxon>Ascomycota</taxon>
        <taxon>Pezizomycotina</taxon>
        <taxon>Sordariomycetes</taxon>
        <taxon>Xylariomycetidae</taxon>
        <taxon>Xylariales</taxon>
        <taxon>Microdochiaceae</taxon>
        <taxon>Microdochium</taxon>
    </lineage>
</organism>
<dbReference type="PANTHER" id="PTHR10869">
    <property type="entry name" value="PROLYL 4-HYDROXYLASE ALPHA SUBUNIT"/>
    <property type="match status" value="1"/>
</dbReference>
<dbReference type="RefSeq" id="XP_046008985.1">
    <property type="nucleotide sequence ID" value="XM_046150452.1"/>
</dbReference>